<evidence type="ECO:0000256" key="1">
    <source>
        <dbReference type="ARBA" id="ARBA00007867"/>
    </source>
</evidence>
<dbReference type="PANTHER" id="PTHR11558:SF11">
    <property type="entry name" value="SPERMIDINE SYNTHASE"/>
    <property type="match status" value="1"/>
</dbReference>
<evidence type="ECO:0000313" key="5">
    <source>
        <dbReference type="EMBL" id="AGG11550.1"/>
    </source>
</evidence>
<dbReference type="CDD" id="cd02440">
    <property type="entry name" value="AdoMet_MTases"/>
    <property type="match status" value="1"/>
</dbReference>
<dbReference type="Pfam" id="PF01564">
    <property type="entry name" value="Spermine_synth"/>
    <property type="match status" value="1"/>
</dbReference>
<dbReference type="NCBIfam" id="TIGR00417">
    <property type="entry name" value="speE"/>
    <property type="match status" value="1"/>
</dbReference>
<keyword evidence="2 3" id="KW-0808">Transferase</keyword>
<evidence type="ECO:0000259" key="4">
    <source>
        <dbReference type="PROSITE" id="PS51006"/>
    </source>
</evidence>
<dbReference type="AlphaFoldDB" id="U3LND3"/>
<evidence type="ECO:0000256" key="3">
    <source>
        <dbReference type="PROSITE-ProRule" id="PRU00354"/>
    </source>
</evidence>
<dbReference type="Pfam" id="PF17284">
    <property type="entry name" value="Spermine_synt_N"/>
    <property type="match status" value="1"/>
</dbReference>
<dbReference type="InterPro" id="IPR001045">
    <property type="entry name" value="Spermi_synthase"/>
</dbReference>
<feature type="non-terminal residue" evidence="5">
    <location>
        <position position="363"/>
    </location>
</feature>
<reference evidence="5" key="1">
    <citation type="journal article" date="2013" name="Curr. Biol.">
        <title>Paratrypanosoma is a novel early-branching trypanosomatid.</title>
        <authorList>
            <person name="Flegontov P."/>
            <person name="Votypka J."/>
            <person name="Skalicky T."/>
            <person name="Logacheva M.D."/>
            <person name="Penin A.A."/>
            <person name="Tanifuji G."/>
            <person name="Onodera N.T."/>
            <person name="Kondrashov A.S."/>
            <person name="Volf P."/>
            <person name="Archibald J.M."/>
            <person name="Lukes J."/>
        </authorList>
    </citation>
    <scope>NUCLEOTIDE SEQUENCE</scope>
    <source>
        <strain evidence="5">CUL13</strain>
    </source>
</reference>
<name>U3LND3_9TRYP</name>
<proteinExistence type="inferred from homology"/>
<accession>U3LND3</accession>
<dbReference type="VEuPathDB" id="TriTrypDB:PCON_0078770"/>
<protein>
    <recommendedName>
        <fullName evidence="4">PABS domain-containing protein</fullName>
    </recommendedName>
</protein>
<dbReference type="Gene3D" id="3.40.50.150">
    <property type="entry name" value="Vaccinia Virus protein VP39"/>
    <property type="match status" value="1"/>
</dbReference>
<dbReference type="HAMAP" id="MF_00198">
    <property type="entry name" value="Spermidine_synth"/>
    <property type="match status" value="1"/>
</dbReference>
<dbReference type="InterPro" id="IPR030374">
    <property type="entry name" value="PABS"/>
</dbReference>
<dbReference type="InterPro" id="IPR035246">
    <property type="entry name" value="Spermidine_synt_N"/>
</dbReference>
<evidence type="ECO:0000256" key="2">
    <source>
        <dbReference type="ARBA" id="ARBA00022679"/>
    </source>
</evidence>
<sequence>MSVVERVGRRGRGAPGLGKVEEWWKTEGRWGVGEYSRLKLRHHCIVGVLREDVGVSAWRGTEEAAAIMPGPGLLPDGWFREESTMWPGQAMSLKVDKVLYDAPTEFQHLTVFESAADGPWGTVMTLDGAIQFTDYDEFVYHEMLGHTSLCAHPNPRNVLIIGGGDGGVMREVLRHQCVETCELVDIDGAVIEQSKVHFPQISCSFADPRATAIVGDGAAYLKDKTNAYDVIIIDTTDPEGPASELFGAEFYGDVMNALRPGGIVCNQGESVWLHRPLIEKMLHFLRHDVGFASVKYAMIYIPTYPCGSIGTLMCSKDTATDVTVPCRPVEQQPFHAELKYYSSAMHTAAFVLPRFAAHLNHTV</sequence>
<dbReference type="Gene3D" id="2.30.140.10">
    <property type="entry name" value="Spermidine synthase, tetramerisation domain"/>
    <property type="match status" value="1"/>
</dbReference>
<dbReference type="PROSITE" id="PS51006">
    <property type="entry name" value="PABS_2"/>
    <property type="match status" value="1"/>
</dbReference>
<dbReference type="GO" id="GO:0005829">
    <property type="term" value="C:cytosol"/>
    <property type="evidence" value="ECO:0007669"/>
    <property type="project" value="TreeGrafter"/>
</dbReference>
<organism evidence="5">
    <name type="scientific">Paratrypanosoma confusum</name>
    <dbReference type="NCBI Taxonomy" id="1470209"/>
    <lineage>
        <taxon>Eukaryota</taxon>
        <taxon>Discoba</taxon>
        <taxon>Euglenozoa</taxon>
        <taxon>Kinetoplastea</taxon>
        <taxon>Metakinetoplastina</taxon>
        <taxon>Trypanosomatida</taxon>
        <taxon>Trypanosomatidae</taxon>
        <taxon>Paratrypanosoma</taxon>
    </lineage>
</organism>
<dbReference type="SUPFAM" id="SSF53335">
    <property type="entry name" value="S-adenosyl-L-methionine-dependent methyltransferases"/>
    <property type="match status" value="1"/>
</dbReference>
<dbReference type="InterPro" id="IPR029063">
    <property type="entry name" value="SAM-dependent_MTases_sf"/>
</dbReference>
<dbReference type="NCBIfam" id="NF002010">
    <property type="entry name" value="PRK00811.1"/>
    <property type="match status" value="1"/>
</dbReference>
<dbReference type="GO" id="GO:0008295">
    <property type="term" value="P:spermidine biosynthetic process"/>
    <property type="evidence" value="ECO:0007669"/>
    <property type="project" value="TreeGrafter"/>
</dbReference>
<feature type="domain" description="PABS" evidence="4">
    <location>
        <begin position="76"/>
        <end position="316"/>
    </location>
</feature>
<comment type="similarity">
    <text evidence="1">Belongs to the spermidine/spermine synthase family.</text>
</comment>
<feature type="active site" description="Proton acceptor" evidence="3">
    <location>
        <position position="234"/>
    </location>
</feature>
<dbReference type="FunFam" id="3.40.50.150:FF:000013">
    <property type="entry name" value="Spermidine synthase"/>
    <property type="match status" value="1"/>
</dbReference>
<dbReference type="InterPro" id="IPR037163">
    <property type="entry name" value="Spermidine_synt_N_sf"/>
</dbReference>
<keyword evidence="3" id="KW-0620">Polyamine biosynthesis</keyword>
<dbReference type="GO" id="GO:0004766">
    <property type="term" value="F:spermidine synthase activity"/>
    <property type="evidence" value="ECO:0007669"/>
    <property type="project" value="TreeGrafter"/>
</dbReference>
<dbReference type="EMBL" id="KC534781">
    <property type="protein sequence ID" value="AGG11550.1"/>
    <property type="molecule type" value="Genomic_DNA"/>
</dbReference>
<dbReference type="PANTHER" id="PTHR11558">
    <property type="entry name" value="SPERMIDINE/SPERMINE SYNTHASE"/>
    <property type="match status" value="1"/>
</dbReference>